<name>A0A1F6BYB9_9BACT</name>
<feature type="transmembrane region" description="Helical" evidence="1">
    <location>
        <begin position="189"/>
        <end position="207"/>
    </location>
</feature>
<feature type="transmembrane region" description="Helical" evidence="1">
    <location>
        <begin position="227"/>
        <end position="247"/>
    </location>
</feature>
<organism evidence="2 3">
    <name type="scientific">Candidatus Kaiserbacteria bacterium RIFCSPHIGHO2_01_FULL_46_22</name>
    <dbReference type="NCBI Taxonomy" id="1798475"/>
    <lineage>
        <taxon>Bacteria</taxon>
        <taxon>Candidatus Kaiseribacteriota</taxon>
    </lineage>
</organism>
<dbReference type="Proteomes" id="UP000176322">
    <property type="component" value="Unassembled WGS sequence"/>
</dbReference>
<proteinExistence type="predicted"/>
<evidence type="ECO:0000313" key="2">
    <source>
        <dbReference type="EMBL" id="OGG41772.1"/>
    </source>
</evidence>
<evidence type="ECO:0000313" key="3">
    <source>
        <dbReference type="Proteomes" id="UP000176322"/>
    </source>
</evidence>
<reference evidence="2 3" key="1">
    <citation type="journal article" date="2016" name="Nat. Commun.">
        <title>Thousands of microbial genomes shed light on interconnected biogeochemical processes in an aquifer system.</title>
        <authorList>
            <person name="Anantharaman K."/>
            <person name="Brown C.T."/>
            <person name="Hug L.A."/>
            <person name="Sharon I."/>
            <person name="Castelle C.J."/>
            <person name="Probst A.J."/>
            <person name="Thomas B.C."/>
            <person name="Singh A."/>
            <person name="Wilkins M.J."/>
            <person name="Karaoz U."/>
            <person name="Brodie E.L."/>
            <person name="Williams K.H."/>
            <person name="Hubbard S.S."/>
            <person name="Banfield J.F."/>
        </authorList>
    </citation>
    <scope>NUCLEOTIDE SEQUENCE [LARGE SCALE GENOMIC DNA]</scope>
</reference>
<feature type="transmembrane region" description="Helical" evidence="1">
    <location>
        <begin position="290"/>
        <end position="309"/>
    </location>
</feature>
<evidence type="ECO:0008006" key="4">
    <source>
        <dbReference type="Google" id="ProtNLM"/>
    </source>
</evidence>
<protein>
    <recommendedName>
        <fullName evidence="4">EamA domain-containing protein</fullName>
    </recommendedName>
</protein>
<sequence>MSWILLATSAQFINAVVAVADKYLVSDEKRMPRPFVYAFYTCLVTGFWLVIYLFGFIPGLSALGVPSFSNIKIPTLEVVALSFFAAYTFFIAVVSLYGSLKRADTSDVMPVIGAISAAASFGLTYIFWEVSYSPNFIWGIVLLATGTFAVSSIRFSTNIALAAIHSGLFFALHYIAMKGLFETSNFDNGFFWSRVALVLFALSWLLVPNYLELIKEQNQKTSKRTGMLVFGTKILAGVAAFMILKATDLGDVAVVQALDGVKFVFILFITFFLGRWLPESVGERYSDSKTLVQKFVYVTIICLGFTLLFL</sequence>
<gene>
    <name evidence="2" type="ORF">A2837_00980</name>
</gene>
<dbReference type="AlphaFoldDB" id="A0A1F6BYB9"/>
<feature type="transmembrane region" description="Helical" evidence="1">
    <location>
        <begin position="78"/>
        <end position="97"/>
    </location>
</feature>
<evidence type="ECO:0000256" key="1">
    <source>
        <dbReference type="SAM" id="Phobius"/>
    </source>
</evidence>
<dbReference type="STRING" id="1798475.A2837_00980"/>
<keyword evidence="1" id="KW-1133">Transmembrane helix</keyword>
<feature type="transmembrane region" description="Helical" evidence="1">
    <location>
        <begin position="109"/>
        <end position="128"/>
    </location>
</feature>
<feature type="transmembrane region" description="Helical" evidence="1">
    <location>
        <begin position="259"/>
        <end position="278"/>
    </location>
</feature>
<comment type="caution">
    <text evidence="2">The sequence shown here is derived from an EMBL/GenBank/DDBJ whole genome shotgun (WGS) entry which is preliminary data.</text>
</comment>
<dbReference type="EMBL" id="MFKO01000002">
    <property type="protein sequence ID" value="OGG41772.1"/>
    <property type="molecule type" value="Genomic_DNA"/>
</dbReference>
<keyword evidence="1" id="KW-0472">Membrane</keyword>
<feature type="transmembrane region" description="Helical" evidence="1">
    <location>
        <begin position="135"/>
        <end position="153"/>
    </location>
</feature>
<feature type="transmembrane region" description="Helical" evidence="1">
    <location>
        <begin position="159"/>
        <end position="177"/>
    </location>
</feature>
<feature type="transmembrane region" description="Helical" evidence="1">
    <location>
        <begin position="34"/>
        <end position="57"/>
    </location>
</feature>
<keyword evidence="1" id="KW-0812">Transmembrane</keyword>
<accession>A0A1F6BYB9</accession>